<dbReference type="SFLD" id="SFLDG01129">
    <property type="entry name" value="C1.5:_HAD__Beta-PGM__Phosphata"/>
    <property type="match status" value="1"/>
</dbReference>
<dbReference type="Proteomes" id="UP000651977">
    <property type="component" value="Unassembled WGS sequence"/>
</dbReference>
<dbReference type="Gene3D" id="3.40.50.1000">
    <property type="entry name" value="HAD superfamily/HAD-like"/>
    <property type="match status" value="1"/>
</dbReference>
<dbReference type="EMBL" id="BMDY01000016">
    <property type="protein sequence ID" value="GGB12091.1"/>
    <property type="molecule type" value="Genomic_DNA"/>
</dbReference>
<evidence type="ECO:0000313" key="2">
    <source>
        <dbReference type="Proteomes" id="UP000651977"/>
    </source>
</evidence>
<proteinExistence type="predicted"/>
<accession>A0ABQ1I539</accession>
<name>A0ABQ1I539_9ALTE</name>
<gene>
    <name evidence="1" type="ORF">GCM10007414_26950</name>
</gene>
<dbReference type="RefSeq" id="WP_055733817.1">
    <property type="nucleotide sequence ID" value="NZ_BMDY01000016.1"/>
</dbReference>
<comment type="caution">
    <text evidence="1">The sequence shown here is derived from an EMBL/GenBank/DDBJ whole genome shotgun (WGS) entry which is preliminary data.</text>
</comment>
<dbReference type="PANTHER" id="PTHR43611:SF3">
    <property type="entry name" value="FLAVIN MONONUCLEOTIDE HYDROLASE 1, CHLOROPLATIC"/>
    <property type="match status" value="1"/>
</dbReference>
<dbReference type="CDD" id="cd01427">
    <property type="entry name" value="HAD_like"/>
    <property type="match status" value="1"/>
</dbReference>
<keyword evidence="2" id="KW-1185">Reference proteome</keyword>
<organism evidence="1 2">
    <name type="scientific">Agarivorans gilvus</name>
    <dbReference type="NCBI Taxonomy" id="680279"/>
    <lineage>
        <taxon>Bacteria</taxon>
        <taxon>Pseudomonadati</taxon>
        <taxon>Pseudomonadota</taxon>
        <taxon>Gammaproteobacteria</taxon>
        <taxon>Alteromonadales</taxon>
        <taxon>Alteromonadaceae</taxon>
        <taxon>Agarivorans</taxon>
    </lineage>
</organism>
<dbReference type="InterPro" id="IPR036412">
    <property type="entry name" value="HAD-like_sf"/>
</dbReference>
<dbReference type="InterPro" id="IPR006439">
    <property type="entry name" value="HAD-SF_hydro_IA"/>
</dbReference>
<protein>
    <submittedName>
        <fullName evidence="1">GMP/IMP nucleotidase</fullName>
    </submittedName>
</protein>
<dbReference type="NCBIfam" id="TIGR01509">
    <property type="entry name" value="HAD-SF-IA-v3"/>
    <property type="match status" value="1"/>
</dbReference>
<dbReference type="Pfam" id="PF00702">
    <property type="entry name" value="Hydrolase"/>
    <property type="match status" value="1"/>
</dbReference>
<reference evidence="2" key="1">
    <citation type="journal article" date="2019" name="Int. J. Syst. Evol. Microbiol.">
        <title>The Global Catalogue of Microorganisms (GCM) 10K type strain sequencing project: providing services to taxonomists for standard genome sequencing and annotation.</title>
        <authorList>
            <consortium name="The Broad Institute Genomics Platform"/>
            <consortium name="The Broad Institute Genome Sequencing Center for Infectious Disease"/>
            <person name="Wu L."/>
            <person name="Ma J."/>
        </authorList>
    </citation>
    <scope>NUCLEOTIDE SEQUENCE [LARGE SCALE GENOMIC DNA]</scope>
    <source>
        <strain evidence="2">CGMCC 1.10131</strain>
    </source>
</reference>
<dbReference type="NCBIfam" id="NF011564">
    <property type="entry name" value="PRK14988.1"/>
    <property type="match status" value="1"/>
</dbReference>
<sequence>MFDWNKIDTVLLDMDGTLLDLHYDNYFWMHYLPISYAHQNNISLAEAKQRLFADYETVAGTLDWYCFDYWSNKTNMDIRQLKTEVEHKIQWRDDVKPFLEALAAASKQRILLTNCHPDGLATKIRVTGLDSYLDKVFSTHQFGYPKEDPRLWQALIEHHPFEPERTLFIDDNEKLLQQAAQFGVKYLLGINNPDSQQASKTFTHFPAIDDYHHFTQQLTQ</sequence>
<dbReference type="PANTHER" id="PTHR43611">
    <property type="entry name" value="ALPHA-D-GLUCOSE 1-PHOSPHATE PHOSPHATASE"/>
    <property type="match status" value="1"/>
</dbReference>
<evidence type="ECO:0000313" key="1">
    <source>
        <dbReference type="EMBL" id="GGB12091.1"/>
    </source>
</evidence>
<dbReference type="InterPro" id="IPR023214">
    <property type="entry name" value="HAD_sf"/>
</dbReference>
<dbReference type="SFLD" id="SFLDS00003">
    <property type="entry name" value="Haloacid_Dehalogenase"/>
    <property type="match status" value="1"/>
</dbReference>
<dbReference type="SUPFAM" id="SSF56784">
    <property type="entry name" value="HAD-like"/>
    <property type="match status" value="1"/>
</dbReference>